<comment type="caution">
    <text evidence="1">The sequence shown here is derived from an EMBL/GenBank/DDBJ whole genome shotgun (WGS) entry which is preliminary data.</text>
</comment>
<gene>
    <name evidence="1" type="ORF">GCM10011506_35620</name>
</gene>
<evidence type="ECO:0000313" key="2">
    <source>
        <dbReference type="Proteomes" id="UP000636010"/>
    </source>
</evidence>
<proteinExistence type="predicted"/>
<dbReference type="Proteomes" id="UP000636010">
    <property type="component" value="Unassembled WGS sequence"/>
</dbReference>
<organism evidence="1 2">
    <name type="scientific">Marivirga lumbricoides</name>
    <dbReference type="NCBI Taxonomy" id="1046115"/>
    <lineage>
        <taxon>Bacteria</taxon>
        <taxon>Pseudomonadati</taxon>
        <taxon>Bacteroidota</taxon>
        <taxon>Cytophagia</taxon>
        <taxon>Cytophagales</taxon>
        <taxon>Marivirgaceae</taxon>
        <taxon>Marivirga</taxon>
    </lineage>
</organism>
<protein>
    <submittedName>
        <fullName evidence="1">Uncharacterized protein</fullName>
    </submittedName>
</protein>
<sequence>MIDLSFQYRPLLKVDIQHEYFVEQPAKNLQFIPLQKSLNVINKLGLLLKSSERGFELLIDHRRKDALKMILTSEEHISLDFWMISTNPYFNNITKSSDLSLNTIFSFQNKKANVEKVTSLHKKEYASEADLVYLSDNEISLNNTSGIKVLEIKDEENTVVERLENLSASHKFIPKSLSEGLYKIFAEGKEIANFVSLPYKRPKYPAAFINLFLNSTMKEEIIQSIDEGLPIPQFDFVIAFNARETYWRYMLVSKYIKGLEKSVILQDNKKADFKGPMEMKLPNGQVAQMFESSNPLKLFEFSPHAFQLTRKNGQLNATEKILMKRLPIPAIDSLRSQQDKNNNNFFSDIIVYL</sequence>
<reference evidence="2" key="1">
    <citation type="journal article" date="2019" name="Int. J. Syst. Evol. Microbiol.">
        <title>The Global Catalogue of Microorganisms (GCM) 10K type strain sequencing project: providing services to taxonomists for standard genome sequencing and annotation.</title>
        <authorList>
            <consortium name="The Broad Institute Genomics Platform"/>
            <consortium name="The Broad Institute Genome Sequencing Center for Infectious Disease"/>
            <person name="Wu L."/>
            <person name="Ma J."/>
        </authorList>
    </citation>
    <scope>NUCLEOTIDE SEQUENCE [LARGE SCALE GENOMIC DNA]</scope>
    <source>
        <strain evidence="2">CGMCC 1.10832</strain>
    </source>
</reference>
<keyword evidence="2" id="KW-1185">Reference proteome</keyword>
<accession>A0ABQ1MTT2</accession>
<evidence type="ECO:0000313" key="1">
    <source>
        <dbReference type="EMBL" id="GGC46911.1"/>
    </source>
</evidence>
<name>A0ABQ1MTT2_9BACT</name>
<dbReference type="RefSeq" id="WP_188466097.1">
    <property type="nucleotide sequence ID" value="NZ_BAABHU010000012.1"/>
</dbReference>
<dbReference type="EMBL" id="BMEC01000012">
    <property type="protein sequence ID" value="GGC46911.1"/>
    <property type="molecule type" value="Genomic_DNA"/>
</dbReference>